<comment type="caution">
    <text evidence="3">The sequence shown here is derived from an EMBL/GenBank/DDBJ whole genome shotgun (WGS) entry which is preliminary data.</text>
</comment>
<evidence type="ECO:0000256" key="2">
    <source>
        <dbReference type="ARBA" id="ARBA00022801"/>
    </source>
</evidence>
<name>A0A9Q4KUR0_9EURY</name>
<gene>
    <name evidence="3" type="ORF">L0665_08830</name>
</gene>
<dbReference type="GO" id="GO:0006935">
    <property type="term" value="P:chemotaxis"/>
    <property type="evidence" value="ECO:0007669"/>
    <property type="project" value="UniProtKB-KW"/>
</dbReference>
<protein>
    <submittedName>
        <fullName evidence="3">Chemotaxis protein CheC</fullName>
    </submittedName>
</protein>
<keyword evidence="1" id="KW-0145">Chemotaxis</keyword>
<proteinExistence type="predicted"/>
<dbReference type="RefSeq" id="WP_274925324.1">
    <property type="nucleotide sequence ID" value="NZ_JAKELO010000002.1"/>
</dbReference>
<sequence length="195" mass="21270">MDTLRELINIGIGRAAGILNELAQSRVILEVPVVELIRMEELSSHAASLNGSVTSAVRITFNGYITGSTALVFNTEGAAALVYAITGEEFEKPELDVMMEETLKEVGNICINGVMGSIGNILHERITYTPPRYEKGTVQSLFKNIAIDGQMLVIIVNTRFRVSQIDVDGYIMMLLEFSSLEKILTKIGQSEGVAS</sequence>
<dbReference type="PANTHER" id="PTHR43693">
    <property type="entry name" value="PROTEIN PHOSPHATASE CHEZ"/>
    <property type="match status" value="1"/>
</dbReference>
<dbReference type="SUPFAM" id="SSF103039">
    <property type="entry name" value="CheC-like"/>
    <property type="match status" value="1"/>
</dbReference>
<dbReference type="AlphaFoldDB" id="A0A9Q4KUR0"/>
<reference evidence="3" key="1">
    <citation type="submission" date="2022-01" db="EMBL/GenBank/DDBJ databases">
        <title>Draft genome of Methanogenium marinum DSM 15558.</title>
        <authorList>
            <person name="Chen S.-C."/>
            <person name="You Y.-T."/>
        </authorList>
    </citation>
    <scope>NUCLEOTIDE SEQUENCE</scope>
    <source>
        <strain evidence="3">DSM 15558</strain>
    </source>
</reference>
<keyword evidence="4" id="KW-1185">Reference proteome</keyword>
<organism evidence="3 4">
    <name type="scientific">Methanogenium marinum</name>
    <dbReference type="NCBI Taxonomy" id="348610"/>
    <lineage>
        <taxon>Archaea</taxon>
        <taxon>Methanobacteriati</taxon>
        <taxon>Methanobacteriota</taxon>
        <taxon>Stenosarchaea group</taxon>
        <taxon>Methanomicrobia</taxon>
        <taxon>Methanomicrobiales</taxon>
        <taxon>Methanomicrobiaceae</taxon>
        <taxon>Methanogenium</taxon>
    </lineage>
</organism>
<dbReference type="Gene3D" id="3.40.1550.10">
    <property type="entry name" value="CheC-like"/>
    <property type="match status" value="1"/>
</dbReference>
<dbReference type="EMBL" id="JAKELO010000002">
    <property type="protein sequence ID" value="MDE4908708.1"/>
    <property type="molecule type" value="Genomic_DNA"/>
</dbReference>
<dbReference type="InterPro" id="IPR050992">
    <property type="entry name" value="CheZ_family_phosphatases"/>
</dbReference>
<dbReference type="InterPro" id="IPR028976">
    <property type="entry name" value="CheC-like_sf"/>
</dbReference>
<evidence type="ECO:0000313" key="3">
    <source>
        <dbReference type="EMBL" id="MDE4908708.1"/>
    </source>
</evidence>
<evidence type="ECO:0000256" key="1">
    <source>
        <dbReference type="ARBA" id="ARBA00022500"/>
    </source>
</evidence>
<keyword evidence="2" id="KW-0378">Hydrolase</keyword>
<evidence type="ECO:0000313" key="4">
    <source>
        <dbReference type="Proteomes" id="UP001143747"/>
    </source>
</evidence>
<dbReference type="Proteomes" id="UP001143747">
    <property type="component" value="Unassembled WGS sequence"/>
</dbReference>
<dbReference type="PANTHER" id="PTHR43693:SF1">
    <property type="entry name" value="PROTEIN PHOSPHATASE CHEZ"/>
    <property type="match status" value="1"/>
</dbReference>
<dbReference type="CDD" id="cd17910">
    <property type="entry name" value="CheC_ClassII"/>
    <property type="match status" value="1"/>
</dbReference>
<accession>A0A9Q4KUR0</accession>
<dbReference type="GO" id="GO:0016787">
    <property type="term" value="F:hydrolase activity"/>
    <property type="evidence" value="ECO:0007669"/>
    <property type="project" value="UniProtKB-KW"/>
</dbReference>